<evidence type="ECO:0000313" key="2">
    <source>
        <dbReference type="EMBL" id="MBC8335475.1"/>
    </source>
</evidence>
<gene>
    <name evidence="2" type="ORF">H8E29_09435</name>
</gene>
<dbReference type="CDD" id="cd00118">
    <property type="entry name" value="LysM"/>
    <property type="match status" value="1"/>
</dbReference>
<dbReference type="EMBL" id="JACNJN010000110">
    <property type="protein sequence ID" value="MBC8335475.1"/>
    <property type="molecule type" value="Genomic_DNA"/>
</dbReference>
<dbReference type="Proteomes" id="UP000614469">
    <property type="component" value="Unassembled WGS sequence"/>
</dbReference>
<organism evidence="2 3">
    <name type="scientific">Candidatus Desulfolinea nitratireducens</name>
    <dbReference type="NCBI Taxonomy" id="2841698"/>
    <lineage>
        <taxon>Bacteria</taxon>
        <taxon>Bacillati</taxon>
        <taxon>Chloroflexota</taxon>
        <taxon>Anaerolineae</taxon>
        <taxon>Anaerolineales</taxon>
        <taxon>Anaerolineales incertae sedis</taxon>
        <taxon>Candidatus Desulfolinea</taxon>
    </lineage>
</organism>
<protein>
    <submittedName>
        <fullName evidence="2">LysM peptidoglycan-binding domain-containing protein</fullName>
    </submittedName>
</protein>
<dbReference type="Gene3D" id="3.10.350.10">
    <property type="entry name" value="LysM domain"/>
    <property type="match status" value="1"/>
</dbReference>
<proteinExistence type="predicted"/>
<dbReference type="AlphaFoldDB" id="A0A8J6TI77"/>
<dbReference type="SUPFAM" id="SSF54106">
    <property type="entry name" value="LysM domain"/>
    <property type="match status" value="1"/>
</dbReference>
<reference evidence="2 3" key="1">
    <citation type="submission" date="2020-08" db="EMBL/GenBank/DDBJ databases">
        <title>Bridging the membrane lipid divide: bacteria of the FCB group superphylum have the potential to synthesize archaeal ether lipids.</title>
        <authorList>
            <person name="Villanueva L."/>
            <person name="Von Meijenfeldt F.A.B."/>
            <person name="Westbye A.B."/>
            <person name="Yadav S."/>
            <person name="Hopmans E.C."/>
            <person name="Dutilh B.E."/>
            <person name="Sinninghe Damste J.S."/>
        </authorList>
    </citation>
    <scope>NUCLEOTIDE SEQUENCE [LARGE SCALE GENOMIC DNA]</scope>
    <source>
        <strain evidence="2">NIOZ-UU36</strain>
    </source>
</reference>
<evidence type="ECO:0000259" key="1">
    <source>
        <dbReference type="PROSITE" id="PS51782"/>
    </source>
</evidence>
<dbReference type="SMART" id="SM00257">
    <property type="entry name" value="LysM"/>
    <property type="match status" value="1"/>
</dbReference>
<sequence length="236" mass="25213">IIILNNLPASCNALTIGQVLQIPFPTPTASPPPPPTLEGAAATEQACEKVVITVQENDTLSSIAANYAVPQEAIKAFNGLSTDTVFLAMQIQIPLCMRAATPGPTPTPTTPPPYPAPNLLLPTDGASFTLANDVVTLQWASIGALRDNEVYQVSVEDVTEGEGRKLINYVTDTKFIVPVSFRPKDSLPHVMRWNVTTVRQFGADDQGEPIWESAGAMSKERVFSWTGAAPASTQTP</sequence>
<feature type="non-terminal residue" evidence="2">
    <location>
        <position position="1"/>
    </location>
</feature>
<dbReference type="InterPro" id="IPR018392">
    <property type="entry name" value="LysM"/>
</dbReference>
<name>A0A8J6TI77_9CHLR</name>
<evidence type="ECO:0000313" key="3">
    <source>
        <dbReference type="Proteomes" id="UP000614469"/>
    </source>
</evidence>
<accession>A0A8J6TI77</accession>
<dbReference type="InterPro" id="IPR036779">
    <property type="entry name" value="LysM_dom_sf"/>
</dbReference>
<dbReference type="PROSITE" id="PS51782">
    <property type="entry name" value="LYSM"/>
    <property type="match status" value="1"/>
</dbReference>
<comment type="caution">
    <text evidence="2">The sequence shown here is derived from an EMBL/GenBank/DDBJ whole genome shotgun (WGS) entry which is preliminary data.</text>
</comment>
<dbReference type="Pfam" id="PF01476">
    <property type="entry name" value="LysM"/>
    <property type="match status" value="1"/>
</dbReference>
<feature type="domain" description="LysM" evidence="1">
    <location>
        <begin position="50"/>
        <end position="93"/>
    </location>
</feature>